<comment type="caution">
    <text evidence="1">The sequence shown here is derived from an EMBL/GenBank/DDBJ whole genome shotgun (WGS) entry which is preliminary data.</text>
</comment>
<dbReference type="EMBL" id="JAHIBW010000018">
    <property type="protein sequence ID" value="KAG7301872.1"/>
    <property type="molecule type" value="Genomic_DNA"/>
</dbReference>
<evidence type="ECO:0000313" key="2">
    <source>
        <dbReference type="Proteomes" id="UP000823941"/>
    </source>
</evidence>
<gene>
    <name evidence="1" type="ORF">JYU34_013271</name>
</gene>
<organism evidence="1 2">
    <name type="scientific">Plutella xylostella</name>
    <name type="common">Diamondback moth</name>
    <name type="synonym">Plutella maculipennis</name>
    <dbReference type="NCBI Taxonomy" id="51655"/>
    <lineage>
        <taxon>Eukaryota</taxon>
        <taxon>Metazoa</taxon>
        <taxon>Ecdysozoa</taxon>
        <taxon>Arthropoda</taxon>
        <taxon>Hexapoda</taxon>
        <taxon>Insecta</taxon>
        <taxon>Pterygota</taxon>
        <taxon>Neoptera</taxon>
        <taxon>Endopterygota</taxon>
        <taxon>Lepidoptera</taxon>
        <taxon>Glossata</taxon>
        <taxon>Ditrysia</taxon>
        <taxon>Yponomeutoidea</taxon>
        <taxon>Plutellidae</taxon>
        <taxon>Plutella</taxon>
    </lineage>
</organism>
<name>A0ABQ7Q9F7_PLUXY</name>
<keyword evidence="2" id="KW-1185">Reference proteome</keyword>
<evidence type="ECO:0000313" key="1">
    <source>
        <dbReference type="EMBL" id="KAG7301872.1"/>
    </source>
</evidence>
<accession>A0ABQ7Q9F7</accession>
<dbReference type="Proteomes" id="UP000823941">
    <property type="component" value="Chromosome 18"/>
</dbReference>
<protein>
    <submittedName>
        <fullName evidence="1">Uncharacterized protein</fullName>
    </submittedName>
</protein>
<proteinExistence type="predicted"/>
<reference evidence="1 2" key="1">
    <citation type="submission" date="2021-06" db="EMBL/GenBank/DDBJ databases">
        <title>A haploid diamondback moth (Plutella xylostella L.) genome assembly resolves 31 chromosomes and identifies a diamide resistance mutation.</title>
        <authorList>
            <person name="Ward C.M."/>
            <person name="Perry K.D."/>
            <person name="Baker G."/>
            <person name="Powis K."/>
            <person name="Heckel D.G."/>
            <person name="Baxter S.W."/>
        </authorList>
    </citation>
    <scope>NUCLEOTIDE SEQUENCE [LARGE SCALE GENOMIC DNA]</scope>
    <source>
        <strain evidence="1 2">LV</strain>
        <tissue evidence="1">Single pupa</tissue>
    </source>
</reference>
<sequence>MEMGRPRRKTRRWKMDTHSYHLAGAIRQAQTRQTVCPLGRRHCRGCWYTVDSMDDRMA</sequence>